<dbReference type="Pfam" id="PF01171">
    <property type="entry name" value="ATP_bind_3"/>
    <property type="match status" value="1"/>
</dbReference>
<evidence type="ECO:0000256" key="4">
    <source>
        <dbReference type="ARBA" id="ARBA00022741"/>
    </source>
</evidence>
<keyword evidence="5" id="KW-0067">ATP-binding</keyword>
<dbReference type="GO" id="GO:0008033">
    <property type="term" value="P:tRNA processing"/>
    <property type="evidence" value="ECO:0007669"/>
    <property type="project" value="UniProtKB-KW"/>
</dbReference>
<dbReference type="InterPro" id="IPR012094">
    <property type="entry name" value="tRNA_Ile_lys_synt"/>
</dbReference>
<evidence type="ECO:0000256" key="2">
    <source>
        <dbReference type="ARBA" id="ARBA00022598"/>
    </source>
</evidence>
<keyword evidence="2" id="KW-0436">Ligase</keyword>
<dbReference type="EMBL" id="MK072047">
    <property type="protein sequence ID" value="AYV77552.1"/>
    <property type="molecule type" value="Genomic_DNA"/>
</dbReference>
<dbReference type="SUPFAM" id="SSF52402">
    <property type="entry name" value="Adenine nucleotide alpha hydrolases-like"/>
    <property type="match status" value="1"/>
</dbReference>
<dbReference type="PANTHER" id="PTHR43033:SF3">
    <property type="entry name" value="TRNA(ILE)-LYSIDINE SYNTHETASE"/>
    <property type="match status" value="1"/>
</dbReference>
<dbReference type="InterPro" id="IPR011990">
    <property type="entry name" value="TPR-like_helical_dom_sf"/>
</dbReference>
<dbReference type="CDD" id="cd01992">
    <property type="entry name" value="TilS_N"/>
    <property type="match status" value="1"/>
</dbReference>
<comment type="catalytic activity">
    <reaction evidence="6">
        <text>cytidine(34) in tRNA(Ile2) + L-lysine + ATP = lysidine(34) in tRNA(Ile2) + AMP + diphosphate + H(+)</text>
        <dbReference type="Rhea" id="RHEA:43744"/>
        <dbReference type="Rhea" id="RHEA-COMP:10625"/>
        <dbReference type="Rhea" id="RHEA-COMP:10670"/>
        <dbReference type="ChEBI" id="CHEBI:15378"/>
        <dbReference type="ChEBI" id="CHEBI:30616"/>
        <dbReference type="ChEBI" id="CHEBI:32551"/>
        <dbReference type="ChEBI" id="CHEBI:33019"/>
        <dbReference type="ChEBI" id="CHEBI:82748"/>
        <dbReference type="ChEBI" id="CHEBI:83665"/>
        <dbReference type="ChEBI" id="CHEBI:456215"/>
        <dbReference type="EC" id="6.3.4.19"/>
    </reaction>
</comment>
<dbReference type="PANTHER" id="PTHR43033">
    <property type="entry name" value="TRNA(ILE)-LYSIDINE SYNTHASE-RELATED"/>
    <property type="match status" value="1"/>
</dbReference>
<reference evidence="8" key="1">
    <citation type="submission" date="2018-10" db="EMBL/GenBank/DDBJ databases">
        <title>Hidden diversity of soil giant viruses.</title>
        <authorList>
            <person name="Schulz F."/>
            <person name="Alteio L."/>
            <person name="Goudeau D."/>
            <person name="Ryan E.M."/>
            <person name="Malmstrom R.R."/>
            <person name="Blanchard J."/>
            <person name="Woyke T."/>
        </authorList>
    </citation>
    <scope>NUCLEOTIDE SEQUENCE</scope>
    <source>
        <strain evidence="8">DSV1</strain>
    </source>
</reference>
<evidence type="ECO:0000259" key="7">
    <source>
        <dbReference type="Pfam" id="PF01171"/>
    </source>
</evidence>
<dbReference type="InterPro" id="IPR010323">
    <property type="entry name" value="DUF924"/>
</dbReference>
<sequence>MQDLKKVLAFWFPDSKYQDFWFSNQKDLEIKTQFYEMWDTLKNMSIDQLKILVGCDKDSLLAIIICLDQFTRNILRDHDRSSFKNTDDLSIKLLENLDEIINQFPVNRRIFLLLPFRHQRTTVMLDRCMQFIQVMEKESKSTSQQENIIRRFKTATLQDYAKVTDTLRFLDEKIDTENHIYGNDKELLEDIFDTQCSKYSGKFFKHQQFVSTNQIYIETLKCIKKYQIKSPIISLSGGVDSMALFYVLNNLLIDRKISKFVAVHLDYGNRPESKDEAKFLQNWCQYFQIPFVTRRIEHLKRKYTHDRVFYESETKKIRFALYRETIHRYECDAVMLGHHKDDLVENVLMNITKAGDILDLFTMKDHHVIDMIPISRPMLGVSKSVIYELAHKIEIPYFKDTTPIDSMRGKLRHIVIPALEEIVPSVRQNIFEVGKSSQEWKAVVDHQIIEPIVPTKRAYGFTIQWETQYKDLGNSCWQRILSKMFHSQNIRMISNKNLINLIDWFQTYDRKSEHSNKIVKLSNDHVAFFDRTPFRRLLVFLRSDMINKHKIPENFLVQNDKINTITLGNWDVCVTINTTENVRDRINSIDILDGKFEYFYRSCEHCRYQTGSDKRDVPTGSDKLDVPTGSDKLDVPTGSLGQISYGAGHKKSISRALFKHLAISKYIPKISFGVACFECLKQNKYIVYKISYKYNI</sequence>
<dbReference type="Gene3D" id="1.20.58.320">
    <property type="entry name" value="TPR-like"/>
    <property type="match status" value="1"/>
</dbReference>
<dbReference type="NCBIfam" id="TIGR02432">
    <property type="entry name" value="lysidine_TilS_N"/>
    <property type="match status" value="1"/>
</dbReference>
<evidence type="ECO:0000256" key="6">
    <source>
        <dbReference type="ARBA" id="ARBA00048539"/>
    </source>
</evidence>
<keyword evidence="4" id="KW-0547">Nucleotide-binding</keyword>
<dbReference type="InterPro" id="IPR011063">
    <property type="entry name" value="TilS/TtcA_N"/>
</dbReference>
<gene>
    <name evidence="8" type="ORF">Dasosvirus6_14</name>
</gene>
<protein>
    <recommendedName>
        <fullName evidence="1">tRNA(Ile)-lysidine synthetase</fullName>
        <ecNumber evidence="1">6.3.4.19</ecNumber>
    </recommendedName>
</protein>
<evidence type="ECO:0000256" key="1">
    <source>
        <dbReference type="ARBA" id="ARBA00013267"/>
    </source>
</evidence>
<dbReference type="SUPFAM" id="SSF48452">
    <property type="entry name" value="TPR-like"/>
    <property type="match status" value="1"/>
</dbReference>
<dbReference type="Pfam" id="PF06041">
    <property type="entry name" value="DUF924"/>
    <property type="match status" value="1"/>
</dbReference>
<name>A0A3G4ZRL3_9VIRU</name>
<feature type="domain" description="tRNA(Ile)-lysidine/2-thiocytidine synthase N-terminal" evidence="7">
    <location>
        <begin position="232"/>
        <end position="403"/>
    </location>
</feature>
<organism evidence="8">
    <name type="scientific">Dasosvirus sp</name>
    <dbReference type="NCBI Taxonomy" id="2487764"/>
    <lineage>
        <taxon>Viruses</taxon>
        <taxon>Varidnaviria</taxon>
        <taxon>Bamfordvirae</taxon>
        <taxon>Nucleocytoviricota</taxon>
        <taxon>Megaviricetes</taxon>
        <taxon>Imitervirales</taxon>
        <taxon>Mimiviridae</taxon>
        <taxon>Klosneuvirinae</taxon>
    </lineage>
</organism>
<dbReference type="HAMAP" id="MF_01161">
    <property type="entry name" value="tRNA_Ile_lys_synt"/>
    <property type="match status" value="1"/>
</dbReference>
<dbReference type="GO" id="GO:0032267">
    <property type="term" value="F:tRNA(Ile)-lysidine synthase activity"/>
    <property type="evidence" value="ECO:0007669"/>
    <property type="project" value="UniProtKB-EC"/>
</dbReference>
<dbReference type="InterPro" id="IPR014729">
    <property type="entry name" value="Rossmann-like_a/b/a_fold"/>
</dbReference>
<keyword evidence="3" id="KW-0819">tRNA processing</keyword>
<accession>A0A3G4ZRL3</accession>
<evidence type="ECO:0000256" key="5">
    <source>
        <dbReference type="ARBA" id="ARBA00022840"/>
    </source>
</evidence>
<dbReference type="GO" id="GO:0005524">
    <property type="term" value="F:ATP binding"/>
    <property type="evidence" value="ECO:0007669"/>
    <property type="project" value="UniProtKB-KW"/>
</dbReference>
<evidence type="ECO:0000256" key="3">
    <source>
        <dbReference type="ARBA" id="ARBA00022694"/>
    </source>
</evidence>
<dbReference type="InterPro" id="IPR012795">
    <property type="entry name" value="tRNA_Ile_lys_synt_N"/>
</dbReference>
<dbReference type="EC" id="6.3.4.19" evidence="1"/>
<dbReference type="Gene3D" id="3.40.50.620">
    <property type="entry name" value="HUPs"/>
    <property type="match status" value="1"/>
</dbReference>
<evidence type="ECO:0000313" key="8">
    <source>
        <dbReference type="EMBL" id="AYV77552.1"/>
    </source>
</evidence>
<proteinExistence type="inferred from homology"/>